<dbReference type="InterPro" id="IPR004659">
    <property type="entry name" value="RNase_E/G"/>
</dbReference>
<organism evidence="7 8">
    <name type="scientific">Clostridium kluyveri</name>
    <dbReference type="NCBI Taxonomy" id="1534"/>
    <lineage>
        <taxon>Bacteria</taxon>
        <taxon>Bacillati</taxon>
        <taxon>Bacillota</taxon>
        <taxon>Clostridia</taxon>
        <taxon>Eubacteriales</taxon>
        <taxon>Clostridiaceae</taxon>
        <taxon>Clostridium</taxon>
    </lineage>
</organism>
<evidence type="ECO:0000256" key="4">
    <source>
        <dbReference type="ARBA" id="ARBA00022842"/>
    </source>
</evidence>
<dbReference type="Gene3D" id="2.40.50.140">
    <property type="entry name" value="Nucleic acid-binding proteins"/>
    <property type="match status" value="1"/>
</dbReference>
<gene>
    <name evidence="7" type="ORF">BS101_05645</name>
</gene>
<dbReference type="PANTHER" id="PTHR30001">
    <property type="entry name" value="RIBONUCLEASE"/>
    <property type="match status" value="1"/>
</dbReference>
<dbReference type="Pfam" id="PF10150">
    <property type="entry name" value="RNase_E_G"/>
    <property type="match status" value="1"/>
</dbReference>
<dbReference type="GO" id="GO:0046872">
    <property type="term" value="F:metal ion binding"/>
    <property type="evidence" value="ECO:0007669"/>
    <property type="project" value="UniProtKB-KW"/>
</dbReference>
<keyword evidence="3" id="KW-0378">Hydrolase</keyword>
<dbReference type="SUPFAM" id="SSF50249">
    <property type="entry name" value="Nucleic acid-binding proteins"/>
    <property type="match status" value="1"/>
</dbReference>
<dbReference type="SMART" id="SM00316">
    <property type="entry name" value="S1"/>
    <property type="match status" value="1"/>
</dbReference>
<evidence type="ECO:0000256" key="5">
    <source>
        <dbReference type="ARBA" id="ARBA00022884"/>
    </source>
</evidence>
<dbReference type="GO" id="GO:0003723">
    <property type="term" value="F:RNA binding"/>
    <property type="evidence" value="ECO:0007669"/>
    <property type="project" value="UniProtKB-KW"/>
</dbReference>
<dbReference type="GO" id="GO:0006364">
    <property type="term" value="P:rRNA processing"/>
    <property type="evidence" value="ECO:0007669"/>
    <property type="project" value="TreeGrafter"/>
</dbReference>
<dbReference type="GO" id="GO:0004540">
    <property type="term" value="F:RNA nuclease activity"/>
    <property type="evidence" value="ECO:0007669"/>
    <property type="project" value="InterPro"/>
</dbReference>
<feature type="domain" description="S1 motif" evidence="6">
    <location>
        <begin position="36"/>
        <end position="103"/>
    </location>
</feature>
<dbReference type="RefSeq" id="WP_073537936.1">
    <property type="nucleotide sequence ID" value="NZ_CP018335.1"/>
</dbReference>
<sequence>MKEIFVERSTKVLRIIIRQEKIIKECFMKEQDQNAYPGEIYMGIVKNIVPAIKCAFIDIGCKRNAYMYIDKKFKNINLKKGDMVLGEIVKEDQGKKGAKIVKNISIPGKYCVLNSSYDGIQFSKKIHSESFKKNILESLKLPAGIGLMIRTESENIPLEVIHNEMEKLYKVYSQVMKSAAYLQKPGLLFDNGGILGEVLRDKLIDDNFIIYVNNQEDYKYVEDFLKGLHNVCVNLQLYTENKNLFAYYELENKILNLRNNKIDLKCGGYIVINRTEAMFVIDVNSGKNIKNGTMDKTVLITNLQAAEEIAAQIILRNLNGIILIDFIDMDNNKNKKKVMDKLKDGFLMDKNKTVIYPFTELNLVQIARKRMGRSINDYIEEDCGCCGGTGKKIKLSYMTLLIKNEILNMCYEKNVEDIHIEMDSFYESYIKKSTKDFIKDIGAENKRVYITYGKKISCKVEALLFASDIEDFKDFRIN</sequence>
<accession>A0A1L5F5H5</accession>
<keyword evidence="5" id="KW-0694">RNA-binding</keyword>
<evidence type="ECO:0000313" key="7">
    <source>
        <dbReference type="EMBL" id="APM38259.1"/>
    </source>
</evidence>
<dbReference type="GO" id="GO:0016787">
    <property type="term" value="F:hydrolase activity"/>
    <property type="evidence" value="ECO:0007669"/>
    <property type="project" value="UniProtKB-KW"/>
</dbReference>
<comment type="cofactor">
    <cofactor evidence="1">
        <name>Mg(2+)</name>
        <dbReference type="ChEBI" id="CHEBI:18420"/>
    </cofactor>
</comment>
<dbReference type="AlphaFoldDB" id="A0A1L5F5H5"/>
<evidence type="ECO:0000259" key="6">
    <source>
        <dbReference type="SMART" id="SM00316"/>
    </source>
</evidence>
<dbReference type="GO" id="GO:0005737">
    <property type="term" value="C:cytoplasm"/>
    <property type="evidence" value="ECO:0007669"/>
    <property type="project" value="TreeGrafter"/>
</dbReference>
<evidence type="ECO:0000313" key="8">
    <source>
        <dbReference type="Proteomes" id="UP000184604"/>
    </source>
</evidence>
<dbReference type="OrthoDB" id="9804278at2"/>
<dbReference type="InterPro" id="IPR019307">
    <property type="entry name" value="RNA-bd_AU-1/RNase_E/G"/>
</dbReference>
<dbReference type="PANTHER" id="PTHR30001:SF0">
    <property type="entry name" value="RIBONUCLEASE G"/>
    <property type="match status" value="1"/>
</dbReference>
<dbReference type="InterPro" id="IPR012340">
    <property type="entry name" value="NA-bd_OB-fold"/>
</dbReference>
<evidence type="ECO:0000256" key="1">
    <source>
        <dbReference type="ARBA" id="ARBA00001946"/>
    </source>
</evidence>
<keyword evidence="2" id="KW-0479">Metal-binding</keyword>
<proteinExistence type="predicted"/>
<dbReference type="Proteomes" id="UP000184604">
    <property type="component" value="Chromosome"/>
</dbReference>
<protein>
    <submittedName>
        <fullName evidence="7">Ribonuclease E/G</fullName>
    </submittedName>
</protein>
<name>A0A1L5F5H5_CLOKL</name>
<dbReference type="EMBL" id="CP018335">
    <property type="protein sequence ID" value="APM38259.1"/>
    <property type="molecule type" value="Genomic_DNA"/>
</dbReference>
<reference evidence="7 8" key="1">
    <citation type="submission" date="2016-12" db="EMBL/GenBank/DDBJ databases">
        <title>Complete genome sequence of Clostridium kluyveri JZZ isolated from the pit mud of a Chinese flavor liquor-making factory.</title>
        <authorList>
            <person name="Wang Y."/>
        </authorList>
    </citation>
    <scope>NUCLEOTIDE SEQUENCE [LARGE SCALE GENOMIC DNA]</scope>
    <source>
        <strain evidence="7 8">JZZ</strain>
    </source>
</reference>
<keyword evidence="4" id="KW-0460">Magnesium</keyword>
<evidence type="ECO:0000256" key="3">
    <source>
        <dbReference type="ARBA" id="ARBA00022801"/>
    </source>
</evidence>
<dbReference type="CDD" id="cd04453">
    <property type="entry name" value="S1_RNase_E"/>
    <property type="match status" value="1"/>
</dbReference>
<dbReference type="InterPro" id="IPR003029">
    <property type="entry name" value="S1_domain"/>
</dbReference>
<evidence type="ECO:0000256" key="2">
    <source>
        <dbReference type="ARBA" id="ARBA00022723"/>
    </source>
</evidence>